<protein>
    <submittedName>
        <fullName evidence="1">Uncharacterized protein</fullName>
    </submittedName>
</protein>
<accession>A0ABQ4Z4Q6</accession>
<comment type="caution">
    <text evidence="1">The sequence shown here is derived from an EMBL/GenBank/DDBJ whole genome shotgun (WGS) entry which is preliminary data.</text>
</comment>
<evidence type="ECO:0000313" key="2">
    <source>
        <dbReference type="Proteomes" id="UP001151760"/>
    </source>
</evidence>
<proteinExistence type="predicted"/>
<dbReference type="EMBL" id="BQNB010010957">
    <property type="protein sequence ID" value="GJS84211.1"/>
    <property type="molecule type" value="Genomic_DNA"/>
</dbReference>
<organism evidence="1 2">
    <name type="scientific">Tanacetum coccineum</name>
    <dbReference type="NCBI Taxonomy" id="301880"/>
    <lineage>
        <taxon>Eukaryota</taxon>
        <taxon>Viridiplantae</taxon>
        <taxon>Streptophyta</taxon>
        <taxon>Embryophyta</taxon>
        <taxon>Tracheophyta</taxon>
        <taxon>Spermatophyta</taxon>
        <taxon>Magnoliopsida</taxon>
        <taxon>eudicotyledons</taxon>
        <taxon>Gunneridae</taxon>
        <taxon>Pentapetalae</taxon>
        <taxon>asterids</taxon>
        <taxon>campanulids</taxon>
        <taxon>Asterales</taxon>
        <taxon>Asteraceae</taxon>
        <taxon>Asteroideae</taxon>
        <taxon>Anthemideae</taxon>
        <taxon>Anthemidinae</taxon>
        <taxon>Tanacetum</taxon>
    </lineage>
</organism>
<gene>
    <name evidence="1" type="ORF">Tco_0750752</name>
</gene>
<keyword evidence="2" id="KW-1185">Reference proteome</keyword>
<reference evidence="1" key="1">
    <citation type="journal article" date="2022" name="Int. J. Mol. Sci.">
        <title>Draft Genome of Tanacetum Coccineum: Genomic Comparison of Closely Related Tanacetum-Family Plants.</title>
        <authorList>
            <person name="Yamashiro T."/>
            <person name="Shiraishi A."/>
            <person name="Nakayama K."/>
            <person name="Satake H."/>
        </authorList>
    </citation>
    <scope>NUCLEOTIDE SEQUENCE</scope>
</reference>
<reference evidence="1" key="2">
    <citation type="submission" date="2022-01" db="EMBL/GenBank/DDBJ databases">
        <authorList>
            <person name="Yamashiro T."/>
            <person name="Shiraishi A."/>
            <person name="Satake H."/>
            <person name="Nakayama K."/>
        </authorList>
    </citation>
    <scope>NUCLEOTIDE SEQUENCE</scope>
</reference>
<sequence>MRSSSRTGNNTGHERLQKLLLDSIPEILVVLAGKVRRSPGIHGGVSPSILILETWQIDLKIRTIGMRQLGSAIKINLVNVKVRTHRDLSFLERSLIGVDKARLDHNIEDSSDLGIVIFLCPSPCRLANSHKLDHEAR</sequence>
<evidence type="ECO:0000313" key="1">
    <source>
        <dbReference type="EMBL" id="GJS84211.1"/>
    </source>
</evidence>
<dbReference type="Proteomes" id="UP001151760">
    <property type="component" value="Unassembled WGS sequence"/>
</dbReference>
<name>A0ABQ4Z4Q6_9ASTR</name>